<dbReference type="HOGENOM" id="CLU_1555204_0_0_1"/>
<comment type="caution">
    <text evidence="2">The sequence shown here is derived from an EMBL/GenBank/DDBJ whole genome shotgun (WGS) entry which is preliminary data.</text>
</comment>
<reference evidence="3" key="2">
    <citation type="submission" date="2013-04" db="EMBL/GenBank/DDBJ databases">
        <title>Genomic mechanisms accounting for the adaptation to parasitism in nematode-trapping fungi.</title>
        <authorList>
            <person name="Ahren D.G."/>
        </authorList>
    </citation>
    <scope>NUCLEOTIDE SEQUENCE [LARGE SCALE GENOMIC DNA]</scope>
    <source>
        <strain evidence="3">CBS 200.50</strain>
    </source>
</reference>
<protein>
    <submittedName>
        <fullName evidence="2">Uncharacterized protein</fullName>
    </submittedName>
</protein>
<keyword evidence="3" id="KW-1185">Reference proteome</keyword>
<evidence type="ECO:0000313" key="3">
    <source>
        <dbReference type="Proteomes" id="UP000015100"/>
    </source>
</evidence>
<feature type="signal peptide" evidence="1">
    <location>
        <begin position="1"/>
        <end position="20"/>
    </location>
</feature>
<dbReference type="Proteomes" id="UP000015100">
    <property type="component" value="Unassembled WGS sequence"/>
</dbReference>
<organism evidence="2 3">
    <name type="scientific">Dactylellina haptotyla (strain CBS 200.50)</name>
    <name type="common">Nematode-trapping fungus</name>
    <name type="synonym">Monacrosporium haptotylum</name>
    <dbReference type="NCBI Taxonomy" id="1284197"/>
    <lineage>
        <taxon>Eukaryota</taxon>
        <taxon>Fungi</taxon>
        <taxon>Dikarya</taxon>
        <taxon>Ascomycota</taxon>
        <taxon>Pezizomycotina</taxon>
        <taxon>Orbiliomycetes</taxon>
        <taxon>Orbiliales</taxon>
        <taxon>Orbiliaceae</taxon>
        <taxon>Dactylellina</taxon>
    </lineage>
</organism>
<feature type="chain" id="PRO_5004560078" evidence="1">
    <location>
        <begin position="21"/>
        <end position="172"/>
    </location>
</feature>
<dbReference type="AlphaFoldDB" id="S7ZXJ3"/>
<proteinExistence type="predicted"/>
<reference evidence="2 3" key="1">
    <citation type="journal article" date="2013" name="PLoS Genet.">
        <title>Genomic mechanisms accounting for the adaptation to parasitism in nematode-trapping fungi.</title>
        <authorList>
            <person name="Meerupati T."/>
            <person name="Andersson K.M."/>
            <person name="Friman E."/>
            <person name="Kumar D."/>
            <person name="Tunlid A."/>
            <person name="Ahren D."/>
        </authorList>
    </citation>
    <scope>NUCLEOTIDE SEQUENCE [LARGE SCALE GENOMIC DNA]</scope>
    <source>
        <strain evidence="2 3">CBS 200.50</strain>
    </source>
</reference>
<accession>S7ZXJ3</accession>
<dbReference type="EMBL" id="AQGS01001130">
    <property type="protein sequence ID" value="EPS35470.1"/>
    <property type="molecule type" value="Genomic_DNA"/>
</dbReference>
<gene>
    <name evidence="2" type="ORF">H072_11129</name>
</gene>
<keyword evidence="1" id="KW-0732">Signal</keyword>
<evidence type="ECO:0000256" key="1">
    <source>
        <dbReference type="SAM" id="SignalP"/>
    </source>
</evidence>
<evidence type="ECO:0000313" key="2">
    <source>
        <dbReference type="EMBL" id="EPS35470.1"/>
    </source>
</evidence>
<sequence>MIFSVSKALLFSILALGVSAQNSTATTTASDVVTSPPPDAVCPTVDTPSCRWLCRQSAAIGSWVSCGENWGIGVHGEKCTACPGIAATCGSPSCAYLCTLPAEEGGTTFCSNQNTFSSTLVTCKPCGGSTTPFSNATSTSAGIPPPTYTGGASALKVGGGAIAGLIGMMFAL</sequence>
<name>S7ZXJ3_DACHA</name>